<proteinExistence type="predicted"/>
<evidence type="ECO:0000256" key="1">
    <source>
        <dbReference type="ARBA" id="ARBA00022679"/>
    </source>
</evidence>
<protein>
    <submittedName>
        <fullName evidence="6">Uncharacterized protein</fullName>
    </submittedName>
</protein>
<dbReference type="InterPro" id="IPR050661">
    <property type="entry name" value="BglG_antiterminators"/>
</dbReference>
<comment type="caution">
    <text evidence="6">The sequence shown here is derived from an EMBL/GenBank/DDBJ whole genome shotgun (WGS) entry which is preliminary data.</text>
</comment>
<evidence type="ECO:0000259" key="3">
    <source>
        <dbReference type="PROSITE" id="PS51094"/>
    </source>
</evidence>
<feature type="domain" description="PTS EIIB type-2" evidence="4">
    <location>
        <begin position="402"/>
        <end position="491"/>
    </location>
</feature>
<reference evidence="6 7" key="1">
    <citation type="submission" date="2017-05" db="EMBL/GenBank/DDBJ databases">
        <title>The Genome Sequence of Enterococcus mundtii 6B1_DIV0119.</title>
        <authorList>
            <consortium name="The Broad Institute Genomics Platform"/>
            <consortium name="The Broad Institute Genomic Center for Infectious Diseases"/>
            <person name="Earl A."/>
            <person name="Manson A."/>
            <person name="Schwartman J."/>
            <person name="Gilmore M."/>
            <person name="Abouelleil A."/>
            <person name="Cao P."/>
            <person name="Chapman S."/>
            <person name="Cusick C."/>
            <person name="Shea T."/>
            <person name="Young S."/>
            <person name="Neafsey D."/>
            <person name="Nusbaum C."/>
            <person name="Birren B."/>
        </authorList>
    </citation>
    <scope>NUCLEOTIDE SEQUENCE [LARGE SCALE GENOMIC DNA]</scope>
    <source>
        <strain evidence="6 7">6B1_DIV0119</strain>
    </source>
</reference>
<evidence type="ECO:0000313" key="7">
    <source>
        <dbReference type="Proteomes" id="UP000195024"/>
    </source>
</evidence>
<dbReference type="AlphaFoldDB" id="A0A242KVQ5"/>
<dbReference type="InterPro" id="IPR036388">
    <property type="entry name" value="WH-like_DNA-bd_sf"/>
</dbReference>
<name>A0A242KVQ5_ENTMU</name>
<dbReference type="InterPro" id="IPR036634">
    <property type="entry name" value="PRD_sf"/>
</dbReference>
<keyword evidence="2" id="KW-0677">Repeat</keyword>
<dbReference type="Gene3D" id="1.10.10.10">
    <property type="entry name" value="Winged helix-like DNA-binding domain superfamily/Winged helix DNA-binding domain"/>
    <property type="match status" value="1"/>
</dbReference>
<dbReference type="InterPro" id="IPR002178">
    <property type="entry name" value="PTS_EIIA_type-2_dom"/>
</dbReference>
<dbReference type="PROSITE" id="PS51094">
    <property type="entry name" value="PTS_EIIA_TYPE_2"/>
    <property type="match status" value="1"/>
</dbReference>
<dbReference type="Pfam" id="PF00874">
    <property type="entry name" value="PRD"/>
    <property type="match status" value="2"/>
</dbReference>
<dbReference type="GO" id="GO:0009401">
    <property type="term" value="P:phosphoenolpyruvate-dependent sugar phosphotransferase system"/>
    <property type="evidence" value="ECO:0007669"/>
    <property type="project" value="InterPro"/>
</dbReference>
<accession>A0A242KVQ5</accession>
<dbReference type="SUPFAM" id="SSF63520">
    <property type="entry name" value="PTS-regulatory domain, PRD"/>
    <property type="match status" value="2"/>
</dbReference>
<dbReference type="InterPro" id="IPR011608">
    <property type="entry name" value="PRD"/>
</dbReference>
<keyword evidence="1" id="KW-0808">Transferase</keyword>
<dbReference type="SUPFAM" id="SSF55804">
    <property type="entry name" value="Phoshotransferase/anion transport protein"/>
    <property type="match status" value="1"/>
</dbReference>
<evidence type="ECO:0000259" key="4">
    <source>
        <dbReference type="PROSITE" id="PS51099"/>
    </source>
</evidence>
<dbReference type="InterPro" id="IPR036095">
    <property type="entry name" value="PTS_EIIB-like_sf"/>
</dbReference>
<dbReference type="SUPFAM" id="SSF52794">
    <property type="entry name" value="PTS system IIB component-like"/>
    <property type="match status" value="1"/>
</dbReference>
<dbReference type="Gene3D" id="1.10.1790.10">
    <property type="entry name" value="PRD domain"/>
    <property type="match status" value="2"/>
</dbReference>
<dbReference type="Gene3D" id="3.40.50.2300">
    <property type="match status" value="1"/>
</dbReference>
<dbReference type="PROSITE" id="PS51099">
    <property type="entry name" value="PTS_EIIB_TYPE_2"/>
    <property type="match status" value="1"/>
</dbReference>
<sequence>MSLSKREKLLLRLLLDQQKYQPAAFFQKQLYVSPKTVYNDLTSLEEKIKETGTVITKLPRKGIRLEGTEAAKQKARSLLVYEQLSLDEYSPEYRRLFIFGNYFFSEKTIRYHEFAEYFFVSQQSIKNDVDDIVRFCQSKQITGKVTSHGLQLIADESVQQNVFKSFLEPYMETEGSQHTSIPSLFDERIIDLTEQFIYGMIQQIGRQINNYFVESLSLSLQIFLSRLLLDHHIEKQEQLVFDELKRMKLYMIARSFAEMVNESLSISLQESDIQYICSLLLAHGIEPYVQSTDKPDSVITVSTKQIIDKMSTLLKIDLTQDELLLQALLSHIVPMIHRLKTGMLIKNPLLKSIKTQYSTMFTLTKYAISELEKEFRCSLTEDEVSFLTIHFQLAFEKRKMTNHILIVCRSGLATSELIFNRIKQTISANTVLEIIQSNKLSHTSLEMVDLIISTIPLEEVEPPVMYVSALPTTEEITNISARISNLNENEKKFHSKKYQSPTLLKKYLDPDFIYIQKPFSTKEAILSFLADDYLEKDLVSHGFKRSLFDREELGSTGLKTGVAIPHADPHTVKETKLAFVTLASPIAWGDTKIQLIVLLAIAEENMTEAKELIASIYDLFNSSEEIQWIVASQTPDELYHRLIRGGNELVF</sequence>
<dbReference type="GO" id="GO:0008982">
    <property type="term" value="F:protein-N(PI)-phosphohistidine-sugar phosphotransferase activity"/>
    <property type="evidence" value="ECO:0007669"/>
    <property type="project" value="InterPro"/>
</dbReference>
<dbReference type="InterPro" id="IPR013011">
    <property type="entry name" value="PTS_EIIB_2"/>
</dbReference>
<feature type="domain" description="PRD" evidence="5">
    <location>
        <begin position="184"/>
        <end position="290"/>
    </location>
</feature>
<organism evidence="6 7">
    <name type="scientific">Enterococcus mundtii</name>
    <dbReference type="NCBI Taxonomy" id="53346"/>
    <lineage>
        <taxon>Bacteria</taxon>
        <taxon>Bacillati</taxon>
        <taxon>Bacillota</taxon>
        <taxon>Bacilli</taxon>
        <taxon>Lactobacillales</taxon>
        <taxon>Enterococcaceae</taxon>
        <taxon>Enterococcus</taxon>
    </lineage>
</organism>
<dbReference type="PANTHER" id="PTHR30185:SF13">
    <property type="entry name" value="LICABCH OPERON REGULATOR-RELATED"/>
    <property type="match status" value="1"/>
</dbReference>
<dbReference type="Proteomes" id="UP000195024">
    <property type="component" value="Unassembled WGS sequence"/>
</dbReference>
<dbReference type="InterPro" id="IPR016152">
    <property type="entry name" value="PTrfase/Anion_transptr"/>
</dbReference>
<dbReference type="CDD" id="cd05568">
    <property type="entry name" value="PTS_IIB_bgl_like"/>
    <property type="match status" value="1"/>
</dbReference>
<dbReference type="GO" id="GO:0006355">
    <property type="term" value="P:regulation of DNA-templated transcription"/>
    <property type="evidence" value="ECO:0007669"/>
    <property type="project" value="InterPro"/>
</dbReference>
<dbReference type="CDD" id="cd00211">
    <property type="entry name" value="PTS_IIA_fru"/>
    <property type="match status" value="1"/>
</dbReference>
<evidence type="ECO:0000256" key="2">
    <source>
        <dbReference type="ARBA" id="ARBA00022737"/>
    </source>
</evidence>
<feature type="domain" description="PTS EIIA type-2" evidence="3">
    <location>
        <begin position="506"/>
        <end position="645"/>
    </location>
</feature>
<evidence type="ECO:0000313" key="6">
    <source>
        <dbReference type="EMBL" id="OTP25223.1"/>
    </source>
</evidence>
<dbReference type="Pfam" id="PF00359">
    <property type="entry name" value="PTS_EIIA_2"/>
    <property type="match status" value="1"/>
</dbReference>
<dbReference type="EMBL" id="NGMS01000002">
    <property type="protein sequence ID" value="OTP25223.1"/>
    <property type="molecule type" value="Genomic_DNA"/>
</dbReference>
<feature type="domain" description="PRD" evidence="5">
    <location>
        <begin position="294"/>
        <end position="401"/>
    </location>
</feature>
<dbReference type="RefSeq" id="WP_086335283.1">
    <property type="nucleotide sequence ID" value="NZ_NGMS01000002.1"/>
</dbReference>
<gene>
    <name evidence="6" type="ORF">A5802_002376</name>
</gene>
<dbReference type="PANTHER" id="PTHR30185">
    <property type="entry name" value="CRYPTIC BETA-GLUCOSIDE BGL OPERON ANTITERMINATOR"/>
    <property type="match status" value="1"/>
</dbReference>
<dbReference type="Gene3D" id="3.40.930.10">
    <property type="entry name" value="Mannitol-specific EII, Chain A"/>
    <property type="match status" value="1"/>
</dbReference>
<dbReference type="PROSITE" id="PS51372">
    <property type="entry name" value="PRD_2"/>
    <property type="match status" value="2"/>
</dbReference>
<evidence type="ECO:0000259" key="5">
    <source>
        <dbReference type="PROSITE" id="PS51372"/>
    </source>
</evidence>